<protein>
    <submittedName>
        <fullName evidence="1">Uncharacterized protein</fullName>
    </submittedName>
</protein>
<dbReference type="AlphaFoldDB" id="A0A1X7SSL0"/>
<dbReference type="InParanoid" id="A0A1X7SSL0"/>
<reference evidence="1" key="1">
    <citation type="submission" date="2017-05" db="UniProtKB">
        <authorList>
            <consortium name="EnsemblMetazoa"/>
        </authorList>
    </citation>
    <scope>IDENTIFICATION</scope>
</reference>
<dbReference type="OrthoDB" id="10689037at2759"/>
<dbReference type="EnsemblMetazoa" id="Aqu2.1.05132_001">
    <property type="protein sequence ID" value="Aqu2.1.05132_001"/>
    <property type="gene ID" value="Aqu2.1.05132"/>
</dbReference>
<name>A0A1X7SSL0_AMPQE</name>
<organism evidence="1">
    <name type="scientific">Amphimedon queenslandica</name>
    <name type="common">Sponge</name>
    <dbReference type="NCBI Taxonomy" id="400682"/>
    <lineage>
        <taxon>Eukaryota</taxon>
        <taxon>Metazoa</taxon>
        <taxon>Porifera</taxon>
        <taxon>Demospongiae</taxon>
        <taxon>Heteroscleromorpha</taxon>
        <taxon>Haplosclerida</taxon>
        <taxon>Niphatidae</taxon>
        <taxon>Amphimedon</taxon>
    </lineage>
</organism>
<accession>A0A1X7SSL0</accession>
<proteinExistence type="predicted"/>
<sequence length="62" mass="7150">MRRIKAYLQVVIPYRHTEGSDISYSVPLLKQWITILKAMAERSPNLPTLISTYLQSEVIDSD</sequence>
<evidence type="ECO:0000313" key="1">
    <source>
        <dbReference type="EnsemblMetazoa" id="Aqu2.1.05132_001"/>
    </source>
</evidence>